<evidence type="ECO:0000313" key="1">
    <source>
        <dbReference type="EMBL" id="MBL1100616.1"/>
    </source>
</evidence>
<comment type="caution">
    <text evidence="1">The sequence shown here is derived from an EMBL/GenBank/DDBJ whole genome shotgun (WGS) entry which is preliminary data.</text>
</comment>
<keyword evidence="2" id="KW-1185">Reference proteome</keyword>
<evidence type="ECO:0000313" key="2">
    <source>
        <dbReference type="Proteomes" id="UP000634229"/>
    </source>
</evidence>
<gene>
    <name evidence="1" type="ORF">JK363_28950</name>
</gene>
<proteinExistence type="predicted"/>
<name>A0ABS1NLH4_9ACTN</name>
<reference evidence="1 2" key="1">
    <citation type="submission" date="2021-01" db="EMBL/GenBank/DDBJ databases">
        <title>WGS of actinomycetes isolated from Thailand.</title>
        <authorList>
            <person name="Thawai C."/>
        </authorList>
    </citation>
    <scope>NUCLEOTIDE SEQUENCE [LARGE SCALE GENOMIC DNA]</scope>
    <source>
        <strain evidence="1 2">CA1R205</strain>
    </source>
</reference>
<protein>
    <submittedName>
        <fullName evidence="1">Uncharacterized protein</fullName>
    </submittedName>
</protein>
<sequence>MSGAMLLVGPAVIPGQQADPNGHQWAHDWLNVEGGGFRCVLCLTPGYRKGDALAICPQAGGSVAGLAVGVDR</sequence>
<organism evidence="1 2">
    <name type="scientific">Streptomyces coffeae</name>
    <dbReference type="NCBI Taxonomy" id="621382"/>
    <lineage>
        <taxon>Bacteria</taxon>
        <taxon>Bacillati</taxon>
        <taxon>Actinomycetota</taxon>
        <taxon>Actinomycetes</taxon>
        <taxon>Kitasatosporales</taxon>
        <taxon>Streptomycetaceae</taxon>
        <taxon>Streptomyces</taxon>
    </lineage>
</organism>
<dbReference type="RefSeq" id="WP_201879306.1">
    <property type="nucleotide sequence ID" value="NZ_JAERRF010000021.1"/>
</dbReference>
<accession>A0ABS1NLH4</accession>
<dbReference type="Proteomes" id="UP000634229">
    <property type="component" value="Unassembled WGS sequence"/>
</dbReference>
<dbReference type="EMBL" id="JAERRF010000021">
    <property type="protein sequence ID" value="MBL1100616.1"/>
    <property type="molecule type" value="Genomic_DNA"/>
</dbReference>